<keyword evidence="5" id="KW-0805">Transcription regulation</keyword>
<evidence type="ECO:0008006" key="14">
    <source>
        <dbReference type="Google" id="ProtNLM"/>
    </source>
</evidence>
<dbReference type="PANTHER" id="PTHR16089:SF28">
    <property type="entry name" value="REST COREPRESSOR"/>
    <property type="match status" value="1"/>
</dbReference>
<dbReference type="Gene3D" id="1.10.10.60">
    <property type="entry name" value="Homeodomain-like"/>
    <property type="match status" value="1"/>
</dbReference>
<evidence type="ECO:0000256" key="1">
    <source>
        <dbReference type="ARBA" id="ARBA00004123"/>
    </source>
</evidence>
<dbReference type="EMBL" id="JARQZJ010000033">
    <property type="protein sequence ID" value="KAK9875229.1"/>
    <property type="molecule type" value="Genomic_DNA"/>
</dbReference>
<evidence type="ECO:0000313" key="13">
    <source>
        <dbReference type="Proteomes" id="UP001431783"/>
    </source>
</evidence>
<feature type="domain" description="ELM2" evidence="10">
    <location>
        <begin position="38"/>
        <end position="121"/>
    </location>
</feature>
<evidence type="ECO:0000313" key="12">
    <source>
        <dbReference type="EMBL" id="KAK9875229.1"/>
    </source>
</evidence>
<feature type="domain" description="SANT" evidence="11">
    <location>
        <begin position="127"/>
        <end position="173"/>
    </location>
</feature>
<dbReference type="FunFam" id="1.10.10.60:FF:000012">
    <property type="entry name" value="Metastasis-associated 1 family, member 3"/>
    <property type="match status" value="1"/>
</dbReference>
<feature type="region of interest" description="Disordered" evidence="9">
    <location>
        <begin position="177"/>
        <end position="215"/>
    </location>
</feature>
<dbReference type="GO" id="GO:0003677">
    <property type="term" value="F:DNA binding"/>
    <property type="evidence" value="ECO:0007669"/>
    <property type="project" value="UniProtKB-KW"/>
</dbReference>
<dbReference type="SMART" id="SM01189">
    <property type="entry name" value="ELM2"/>
    <property type="match status" value="1"/>
</dbReference>
<keyword evidence="8" id="KW-0539">Nucleus</keyword>
<organism evidence="12 13">
    <name type="scientific">Henosepilachna vigintioctopunctata</name>
    <dbReference type="NCBI Taxonomy" id="420089"/>
    <lineage>
        <taxon>Eukaryota</taxon>
        <taxon>Metazoa</taxon>
        <taxon>Ecdysozoa</taxon>
        <taxon>Arthropoda</taxon>
        <taxon>Hexapoda</taxon>
        <taxon>Insecta</taxon>
        <taxon>Pterygota</taxon>
        <taxon>Neoptera</taxon>
        <taxon>Endopterygota</taxon>
        <taxon>Coleoptera</taxon>
        <taxon>Polyphaga</taxon>
        <taxon>Cucujiformia</taxon>
        <taxon>Coccinelloidea</taxon>
        <taxon>Coccinellidae</taxon>
        <taxon>Epilachninae</taxon>
        <taxon>Epilachnini</taxon>
        <taxon>Henosepilachna</taxon>
    </lineage>
</organism>
<dbReference type="Pfam" id="PF01448">
    <property type="entry name" value="ELM2"/>
    <property type="match status" value="1"/>
</dbReference>
<evidence type="ECO:0000256" key="2">
    <source>
        <dbReference type="ARBA" id="ARBA00022723"/>
    </source>
</evidence>
<feature type="compositionally biased region" description="Basic and acidic residues" evidence="9">
    <location>
        <begin position="178"/>
        <end position="187"/>
    </location>
</feature>
<proteinExistence type="predicted"/>
<dbReference type="GO" id="GO:0008270">
    <property type="term" value="F:zinc ion binding"/>
    <property type="evidence" value="ECO:0007669"/>
    <property type="project" value="UniProtKB-KW"/>
</dbReference>
<dbReference type="SUPFAM" id="SSF46689">
    <property type="entry name" value="Homeodomain-like"/>
    <property type="match status" value="1"/>
</dbReference>
<keyword evidence="6" id="KW-0238">DNA-binding</keyword>
<comment type="caution">
    <text evidence="12">The sequence shown here is derived from an EMBL/GenBank/DDBJ whole genome shotgun (WGS) entry which is preliminary data.</text>
</comment>
<reference evidence="12 13" key="1">
    <citation type="submission" date="2023-03" db="EMBL/GenBank/DDBJ databases">
        <title>Genome insight into feeding habits of ladybird beetles.</title>
        <authorList>
            <person name="Li H.-S."/>
            <person name="Huang Y.-H."/>
            <person name="Pang H."/>
        </authorList>
    </citation>
    <scope>NUCLEOTIDE SEQUENCE [LARGE SCALE GENOMIC DNA]</scope>
    <source>
        <strain evidence="12">SYSU_2023b</strain>
        <tissue evidence="12">Whole body</tissue>
    </source>
</reference>
<dbReference type="InterPro" id="IPR017884">
    <property type="entry name" value="SANT_dom"/>
</dbReference>
<dbReference type="GO" id="GO:0006357">
    <property type="term" value="P:regulation of transcription by RNA polymerase II"/>
    <property type="evidence" value="ECO:0007669"/>
    <property type="project" value="TreeGrafter"/>
</dbReference>
<evidence type="ECO:0000256" key="9">
    <source>
        <dbReference type="SAM" id="MobiDB-lite"/>
    </source>
</evidence>
<evidence type="ECO:0000259" key="11">
    <source>
        <dbReference type="PROSITE" id="PS51293"/>
    </source>
</evidence>
<evidence type="ECO:0000256" key="7">
    <source>
        <dbReference type="ARBA" id="ARBA00023163"/>
    </source>
</evidence>
<dbReference type="InterPro" id="IPR051066">
    <property type="entry name" value="Trans_reg/Corepressor"/>
</dbReference>
<dbReference type="GO" id="GO:0003714">
    <property type="term" value="F:transcription corepressor activity"/>
    <property type="evidence" value="ECO:0007669"/>
    <property type="project" value="TreeGrafter"/>
</dbReference>
<name>A0AAW1U3L8_9CUCU</name>
<evidence type="ECO:0000256" key="3">
    <source>
        <dbReference type="ARBA" id="ARBA00022771"/>
    </source>
</evidence>
<sequence>MNSNMASTEQEDYIVENNNHEICDSEHENPAKKPVHSAALRIGEEYQANIPELVTARNADLLEDKGLLIWSPPEDTDDENVDEYLNRATETYGYTAEQSLGMLYWHGHDTEKATEDLANYIPNKLSWSMKEEIVFENAFEQYGKDFKKINELLPHKTKGELINFYYKWKKTLRGSYVKKQEKPKENISPKTPKNKRGPKTKRNKTHSPDNMVISD</sequence>
<evidence type="ECO:0000256" key="4">
    <source>
        <dbReference type="ARBA" id="ARBA00022833"/>
    </source>
</evidence>
<comment type="subcellular location">
    <subcellularLocation>
        <location evidence="1">Nucleus</location>
    </subcellularLocation>
</comment>
<dbReference type="Gene3D" id="4.10.1240.50">
    <property type="match status" value="1"/>
</dbReference>
<dbReference type="Pfam" id="PF00249">
    <property type="entry name" value="Myb_DNA-binding"/>
    <property type="match status" value="1"/>
</dbReference>
<dbReference type="FunFam" id="4.10.1240.50:FF:000002">
    <property type="entry name" value="REST corepressor isoform X1"/>
    <property type="match status" value="1"/>
</dbReference>
<feature type="compositionally biased region" description="Basic residues" evidence="9">
    <location>
        <begin position="192"/>
        <end position="205"/>
    </location>
</feature>
<dbReference type="PROSITE" id="PS51156">
    <property type="entry name" value="ELM2"/>
    <property type="match status" value="1"/>
</dbReference>
<keyword evidence="2" id="KW-0479">Metal-binding</keyword>
<dbReference type="Proteomes" id="UP001431783">
    <property type="component" value="Unassembled WGS sequence"/>
</dbReference>
<keyword evidence="3" id="KW-0863">Zinc-finger</keyword>
<keyword evidence="7" id="KW-0804">Transcription</keyword>
<evidence type="ECO:0000259" key="10">
    <source>
        <dbReference type="PROSITE" id="PS51156"/>
    </source>
</evidence>
<dbReference type="InterPro" id="IPR000949">
    <property type="entry name" value="ELM2_dom"/>
</dbReference>
<dbReference type="InterPro" id="IPR001005">
    <property type="entry name" value="SANT/Myb"/>
</dbReference>
<dbReference type="InterPro" id="IPR009057">
    <property type="entry name" value="Homeodomain-like_sf"/>
</dbReference>
<accession>A0AAW1U3L8</accession>
<dbReference type="GO" id="GO:0000118">
    <property type="term" value="C:histone deacetylase complex"/>
    <property type="evidence" value="ECO:0007669"/>
    <property type="project" value="TreeGrafter"/>
</dbReference>
<dbReference type="PROSITE" id="PS51293">
    <property type="entry name" value="SANT"/>
    <property type="match status" value="1"/>
</dbReference>
<dbReference type="GO" id="GO:0005667">
    <property type="term" value="C:transcription regulator complex"/>
    <property type="evidence" value="ECO:0007669"/>
    <property type="project" value="TreeGrafter"/>
</dbReference>
<evidence type="ECO:0000256" key="6">
    <source>
        <dbReference type="ARBA" id="ARBA00023125"/>
    </source>
</evidence>
<dbReference type="PANTHER" id="PTHR16089">
    <property type="entry name" value="REST COREPRESSOR COREST PROTEIN-RELATED"/>
    <property type="match status" value="1"/>
</dbReference>
<keyword evidence="4" id="KW-0862">Zinc</keyword>
<dbReference type="AlphaFoldDB" id="A0AAW1U3L8"/>
<evidence type="ECO:0000256" key="8">
    <source>
        <dbReference type="ARBA" id="ARBA00023242"/>
    </source>
</evidence>
<gene>
    <name evidence="12" type="ORF">WA026_007622</name>
</gene>
<dbReference type="SMART" id="SM00717">
    <property type="entry name" value="SANT"/>
    <property type="match status" value="1"/>
</dbReference>
<keyword evidence="13" id="KW-1185">Reference proteome</keyword>
<evidence type="ECO:0000256" key="5">
    <source>
        <dbReference type="ARBA" id="ARBA00023015"/>
    </source>
</evidence>
<protein>
    <recommendedName>
        <fullName evidence="14">REST corepressor</fullName>
    </recommendedName>
</protein>